<organism evidence="1 2">
    <name type="scientific">Sphagnurus paluster</name>
    <dbReference type="NCBI Taxonomy" id="117069"/>
    <lineage>
        <taxon>Eukaryota</taxon>
        <taxon>Fungi</taxon>
        <taxon>Dikarya</taxon>
        <taxon>Basidiomycota</taxon>
        <taxon>Agaricomycotina</taxon>
        <taxon>Agaricomycetes</taxon>
        <taxon>Agaricomycetidae</taxon>
        <taxon>Agaricales</taxon>
        <taxon>Tricholomatineae</taxon>
        <taxon>Lyophyllaceae</taxon>
        <taxon>Sphagnurus</taxon>
    </lineage>
</organism>
<reference evidence="1" key="2">
    <citation type="submission" date="2021-10" db="EMBL/GenBank/DDBJ databases">
        <title>Phylogenomics reveals ancestral predisposition of the termite-cultivated fungus Termitomyces towards a domesticated lifestyle.</title>
        <authorList>
            <person name="Auxier B."/>
            <person name="Grum-Grzhimaylo A."/>
            <person name="Cardenas M.E."/>
            <person name="Lodge J.D."/>
            <person name="Laessoe T."/>
            <person name="Pedersen O."/>
            <person name="Smith M.E."/>
            <person name="Kuyper T.W."/>
            <person name="Franco-Molano E.A."/>
            <person name="Baroni T.J."/>
            <person name="Aanen D.K."/>
        </authorList>
    </citation>
    <scope>NUCLEOTIDE SEQUENCE</scope>
    <source>
        <strain evidence="1">D49</strain>
    </source>
</reference>
<proteinExistence type="predicted"/>
<keyword evidence="2" id="KW-1185">Reference proteome</keyword>
<name>A0A9P7GLW9_9AGAR</name>
<dbReference type="EMBL" id="JABCKI010000207">
    <property type="protein sequence ID" value="KAG5651710.1"/>
    <property type="molecule type" value="Genomic_DNA"/>
</dbReference>
<evidence type="ECO:0000313" key="1">
    <source>
        <dbReference type="EMBL" id="KAG5651710.1"/>
    </source>
</evidence>
<gene>
    <name evidence="1" type="ORF">H0H81_007715</name>
</gene>
<dbReference type="AlphaFoldDB" id="A0A9P7GLW9"/>
<comment type="caution">
    <text evidence="1">The sequence shown here is derived from an EMBL/GenBank/DDBJ whole genome shotgun (WGS) entry which is preliminary data.</text>
</comment>
<protein>
    <submittedName>
        <fullName evidence="1">Uncharacterized protein</fullName>
    </submittedName>
</protein>
<dbReference type="Proteomes" id="UP000717328">
    <property type="component" value="Unassembled WGS sequence"/>
</dbReference>
<sequence>MCSQTHTNGVSSTAFLSTSQNYASTDIGFYLFLMGCEDLLYQGITQIQKAYFHLAKLCTKIRNSKHFSVPEDGEYKVNGEADTTTVFAALVVCDWPNNEHIPKEEELAALREIMQQEGFMGEPKWFLSER</sequence>
<reference evidence="1" key="1">
    <citation type="submission" date="2021-02" db="EMBL/GenBank/DDBJ databases">
        <authorList>
            <person name="Nieuwenhuis M."/>
            <person name="Van De Peppel L.J.J."/>
        </authorList>
    </citation>
    <scope>NUCLEOTIDE SEQUENCE</scope>
    <source>
        <strain evidence="1">D49</strain>
    </source>
</reference>
<evidence type="ECO:0000313" key="2">
    <source>
        <dbReference type="Proteomes" id="UP000717328"/>
    </source>
</evidence>
<accession>A0A9P7GLW9</accession>